<dbReference type="Pfam" id="PF25917">
    <property type="entry name" value="BSH_RND"/>
    <property type="match status" value="1"/>
</dbReference>
<dbReference type="OrthoDB" id="9811754at2"/>
<dbReference type="Gene3D" id="2.40.50.100">
    <property type="match status" value="1"/>
</dbReference>
<evidence type="ECO:0000256" key="1">
    <source>
        <dbReference type="ARBA" id="ARBA00004167"/>
    </source>
</evidence>
<keyword evidence="2 6" id="KW-0812">Transmembrane</keyword>
<keyword evidence="11" id="KW-1185">Reference proteome</keyword>
<evidence type="ECO:0000256" key="2">
    <source>
        <dbReference type="ARBA" id="ARBA00022692"/>
    </source>
</evidence>
<dbReference type="GO" id="GO:0055085">
    <property type="term" value="P:transmembrane transport"/>
    <property type="evidence" value="ECO:0007669"/>
    <property type="project" value="InterPro"/>
</dbReference>
<dbReference type="InterPro" id="IPR058792">
    <property type="entry name" value="Beta-barrel_RND_2"/>
</dbReference>
<evidence type="ECO:0000256" key="6">
    <source>
        <dbReference type="SAM" id="Phobius"/>
    </source>
</evidence>
<feature type="transmembrane region" description="Helical" evidence="6">
    <location>
        <begin position="20"/>
        <end position="41"/>
    </location>
</feature>
<dbReference type="Pfam" id="PF25954">
    <property type="entry name" value="Beta-barrel_RND_2"/>
    <property type="match status" value="1"/>
</dbReference>
<accession>A0A291QUV9</accession>
<sequence length="352" mass="38774">MNNIKTSKNLLAKITNAIAVILASIIVLAGLVTGIWFYIYYRNHEQTNDAQVDQYITPVASRVNGYIKEIKFREHQFVHAGDTLVIIDDREYKAKLAMAEADLENAKMNIHVLQEGAAASASNIPVRKAQLEAAEAQAWKAGQDYKRFQNLLKDEAVTEQQFEQAKTAYVSAQAHLKEIENSITSTEIGSNEAASRIPTATALVKAREAAKNNAALYLSYTVITAPFDGYVGKRTIQPGQLLREGQTLVAMVSDEKWITANFKETQIQHLHEGQAVKIKVDAFGSHVFQGKIGSLSPASGAMFSLLPPDNATGNFVKIEQRIPVRIELAGQDSLQQYLRAGMNAVVTVKDKE</sequence>
<dbReference type="Gene3D" id="2.40.30.170">
    <property type="match status" value="1"/>
</dbReference>
<dbReference type="SUPFAM" id="SSF111369">
    <property type="entry name" value="HlyD-like secretion proteins"/>
    <property type="match status" value="3"/>
</dbReference>
<proteinExistence type="predicted"/>
<dbReference type="PANTHER" id="PTHR30386">
    <property type="entry name" value="MEMBRANE FUSION SUBUNIT OF EMRAB-TOLC MULTIDRUG EFFLUX PUMP"/>
    <property type="match status" value="1"/>
</dbReference>
<dbReference type="InterPro" id="IPR050739">
    <property type="entry name" value="MFP"/>
</dbReference>
<evidence type="ECO:0000259" key="8">
    <source>
        <dbReference type="Pfam" id="PF25917"/>
    </source>
</evidence>
<keyword evidence="5" id="KW-0175">Coiled coil</keyword>
<feature type="domain" description="CusB-like beta-barrel" evidence="9">
    <location>
        <begin position="257"/>
        <end position="298"/>
    </location>
</feature>
<reference evidence="10 11" key="1">
    <citation type="submission" date="2017-10" db="EMBL/GenBank/DDBJ databases">
        <title>Paenichitinophaga pekingensis gen. nov., sp. nov., isolated from activated sludge.</title>
        <authorList>
            <person name="Jin D."/>
            <person name="Kong X."/>
            <person name="Deng Y."/>
            <person name="Bai Z."/>
        </authorList>
    </citation>
    <scope>NUCLEOTIDE SEQUENCE [LARGE SCALE GENOMIC DNA]</scope>
    <source>
        <strain evidence="10 11">13</strain>
    </source>
</reference>
<feature type="coiled-coil region" evidence="5">
    <location>
        <begin position="89"/>
        <end position="116"/>
    </location>
</feature>
<evidence type="ECO:0000256" key="5">
    <source>
        <dbReference type="SAM" id="Coils"/>
    </source>
</evidence>
<dbReference type="GO" id="GO:0016020">
    <property type="term" value="C:membrane"/>
    <property type="evidence" value="ECO:0007669"/>
    <property type="project" value="UniProtKB-SubCell"/>
</dbReference>
<evidence type="ECO:0000259" key="9">
    <source>
        <dbReference type="Pfam" id="PF25954"/>
    </source>
</evidence>
<dbReference type="AlphaFoldDB" id="A0A291QUV9"/>
<evidence type="ECO:0000313" key="10">
    <source>
        <dbReference type="EMBL" id="ATL47819.1"/>
    </source>
</evidence>
<evidence type="ECO:0000256" key="3">
    <source>
        <dbReference type="ARBA" id="ARBA00022989"/>
    </source>
</evidence>
<dbReference type="RefSeq" id="WP_098194196.1">
    <property type="nucleotide sequence ID" value="NZ_CP023777.1"/>
</dbReference>
<evidence type="ECO:0000313" key="11">
    <source>
        <dbReference type="Proteomes" id="UP000220133"/>
    </source>
</evidence>
<organism evidence="10 11">
    <name type="scientific">Chitinophaga caeni</name>
    <dbReference type="NCBI Taxonomy" id="2029983"/>
    <lineage>
        <taxon>Bacteria</taxon>
        <taxon>Pseudomonadati</taxon>
        <taxon>Bacteroidota</taxon>
        <taxon>Chitinophagia</taxon>
        <taxon>Chitinophagales</taxon>
        <taxon>Chitinophagaceae</taxon>
        <taxon>Chitinophaga</taxon>
    </lineage>
</organism>
<evidence type="ECO:0000256" key="4">
    <source>
        <dbReference type="ARBA" id="ARBA00023136"/>
    </source>
</evidence>
<dbReference type="Proteomes" id="UP000220133">
    <property type="component" value="Chromosome"/>
</dbReference>
<feature type="domain" description="Multidrug resistance protein MdtA-like barrel-sandwich hybrid" evidence="8">
    <location>
        <begin position="59"/>
        <end position="252"/>
    </location>
</feature>
<dbReference type="InterPro" id="IPR058625">
    <property type="entry name" value="MdtA-like_BSH"/>
</dbReference>
<comment type="subcellular location">
    <subcellularLocation>
        <location evidence="1">Membrane</location>
        <topology evidence="1">Single-pass membrane protein</topology>
    </subcellularLocation>
</comment>
<protein>
    <submittedName>
        <fullName evidence="10">Secretion protein HlyD</fullName>
    </submittedName>
</protein>
<gene>
    <name evidence="10" type="ORF">COR50_11955</name>
</gene>
<keyword evidence="3 6" id="KW-1133">Transmembrane helix</keyword>
<evidence type="ECO:0000259" key="7">
    <source>
        <dbReference type="Pfam" id="PF25876"/>
    </source>
</evidence>
<feature type="domain" description="Multidrug resistance protein MdtA-like alpha-helical hairpin" evidence="7">
    <location>
        <begin position="128"/>
        <end position="187"/>
    </location>
</feature>
<dbReference type="PANTHER" id="PTHR30386:SF26">
    <property type="entry name" value="TRANSPORT PROTEIN COMB"/>
    <property type="match status" value="1"/>
</dbReference>
<dbReference type="InterPro" id="IPR058624">
    <property type="entry name" value="MdtA-like_HH"/>
</dbReference>
<dbReference type="Pfam" id="PF25876">
    <property type="entry name" value="HH_MFP_RND"/>
    <property type="match status" value="1"/>
</dbReference>
<keyword evidence="4 6" id="KW-0472">Membrane</keyword>
<dbReference type="KEGG" id="cbae:COR50_11955"/>
<name>A0A291QUV9_9BACT</name>
<dbReference type="EMBL" id="CP023777">
    <property type="protein sequence ID" value="ATL47819.1"/>
    <property type="molecule type" value="Genomic_DNA"/>
</dbReference>